<comment type="caution">
    <text evidence="1">The sequence shown here is derived from an EMBL/GenBank/DDBJ whole genome shotgun (WGS) entry which is preliminary data.</text>
</comment>
<accession>A0A4Y2RMJ4</accession>
<dbReference type="AlphaFoldDB" id="A0A4Y2RMJ4"/>
<name>A0A4Y2RMJ4_ARAVE</name>
<dbReference type="OrthoDB" id="10472467at2759"/>
<keyword evidence="2" id="KW-1185">Reference proteome</keyword>
<dbReference type="EMBL" id="BGPR01017670">
    <property type="protein sequence ID" value="GBN76881.1"/>
    <property type="molecule type" value="Genomic_DNA"/>
</dbReference>
<protein>
    <submittedName>
        <fullName evidence="1">Uncharacterized protein</fullName>
    </submittedName>
</protein>
<reference evidence="1 2" key="1">
    <citation type="journal article" date="2019" name="Sci. Rep.">
        <title>Orb-weaving spider Araneus ventricosus genome elucidates the spidroin gene catalogue.</title>
        <authorList>
            <person name="Kono N."/>
            <person name="Nakamura H."/>
            <person name="Ohtoshi R."/>
            <person name="Moran D.A.P."/>
            <person name="Shinohara A."/>
            <person name="Yoshida Y."/>
            <person name="Fujiwara M."/>
            <person name="Mori M."/>
            <person name="Tomita M."/>
            <person name="Arakawa K."/>
        </authorList>
    </citation>
    <scope>NUCLEOTIDE SEQUENCE [LARGE SCALE GENOMIC DNA]</scope>
</reference>
<evidence type="ECO:0000313" key="2">
    <source>
        <dbReference type="Proteomes" id="UP000499080"/>
    </source>
</evidence>
<gene>
    <name evidence="1" type="ORF">AVEN_128781_1</name>
</gene>
<proteinExistence type="predicted"/>
<dbReference type="Proteomes" id="UP000499080">
    <property type="component" value="Unassembled WGS sequence"/>
</dbReference>
<organism evidence="1 2">
    <name type="scientific">Araneus ventricosus</name>
    <name type="common">Orbweaver spider</name>
    <name type="synonym">Epeira ventricosa</name>
    <dbReference type="NCBI Taxonomy" id="182803"/>
    <lineage>
        <taxon>Eukaryota</taxon>
        <taxon>Metazoa</taxon>
        <taxon>Ecdysozoa</taxon>
        <taxon>Arthropoda</taxon>
        <taxon>Chelicerata</taxon>
        <taxon>Arachnida</taxon>
        <taxon>Araneae</taxon>
        <taxon>Araneomorphae</taxon>
        <taxon>Entelegynae</taxon>
        <taxon>Araneoidea</taxon>
        <taxon>Araneidae</taxon>
        <taxon>Araneus</taxon>
    </lineage>
</organism>
<sequence length="146" mass="16280">MFPLHTRFLGFGCVVVTPGLVSRNDAFQKCGILLITHQVLETEAHSLFLMIKGKVLWYPISTHFTVLQMLVNDGVNCFLTQVEIVTDVTGPNSSISSNHFINGGNRVVGDHDVCLARCGQIRYRLPPFTKILHQLFTAVRPKQCSP</sequence>
<evidence type="ECO:0000313" key="1">
    <source>
        <dbReference type="EMBL" id="GBN76881.1"/>
    </source>
</evidence>